<evidence type="ECO:0000256" key="1">
    <source>
        <dbReference type="ARBA" id="ARBA00006068"/>
    </source>
</evidence>
<evidence type="ECO:0000256" key="2">
    <source>
        <dbReference type="SAM" id="MobiDB-lite"/>
    </source>
</evidence>
<dbReference type="eggNOG" id="COG1316">
    <property type="taxonomic scope" value="Bacteria"/>
</dbReference>
<dbReference type="AlphaFoldDB" id="A0A1H1QT18"/>
<accession>A0A1H1QT18</accession>
<dbReference type="OrthoDB" id="9782542at2"/>
<dbReference type="RefSeq" id="WP_083371910.1">
    <property type="nucleotide sequence ID" value="NZ_LT629776.1"/>
</dbReference>
<feature type="domain" description="Cell envelope-related transcriptional attenuator" evidence="4">
    <location>
        <begin position="212"/>
        <end position="354"/>
    </location>
</feature>
<keyword evidence="3" id="KW-0472">Membrane</keyword>
<feature type="compositionally biased region" description="Polar residues" evidence="2">
    <location>
        <begin position="65"/>
        <end position="77"/>
    </location>
</feature>
<dbReference type="Proteomes" id="UP000185663">
    <property type="component" value="Chromosome I"/>
</dbReference>
<dbReference type="STRING" id="545619.SAMN04489860_1167"/>
<evidence type="ECO:0000256" key="3">
    <source>
        <dbReference type="SAM" id="Phobius"/>
    </source>
</evidence>
<organism evidence="5 6">
    <name type="scientific">Paraoerskovia marina</name>
    <dbReference type="NCBI Taxonomy" id="545619"/>
    <lineage>
        <taxon>Bacteria</taxon>
        <taxon>Bacillati</taxon>
        <taxon>Actinomycetota</taxon>
        <taxon>Actinomycetes</taxon>
        <taxon>Micrococcales</taxon>
        <taxon>Cellulomonadaceae</taxon>
        <taxon>Paraoerskovia</taxon>
    </lineage>
</organism>
<gene>
    <name evidence="5" type="ORF">SAMN04489860_1167</name>
</gene>
<sequence length="454" mass="47425">MSDDGSLPPSFTPPGGRSRPSDADKAIPVGSDRRRSRQGPTHPPTPNGIPASGTSGEPRIKRQSTRGTGEQPVTPTRRSARADTPRSGRTRASQPQARSAQQQPASYAPRSQQGQSRAAAPAATRSAPAPRTQGTGSSGIRIRKGRVTAVILVFVLILLLAWPIGLVIWANGKIQHVDALSGASDTAGTTYLLAGSDARDGGVAEDGTEGARTDSILLLQKPTSGPVSLISLPRDTYVEIPGYGAGKLNSSYSYGGPALLVQTVEGLTGLTVDHYAEIGFTGVEDVVDAIGGVELCLDYDVDDEKSGLVWEAGCHVADGETALAFSRMRYSDPKGDIGRAERQRQVIGAIADEAITPSLLWHPGRQVELITAGTDALLVDEDTGMVNLASLGLAFVNATGEEGVTGTPPIASLDYRPGGIGSTVLLDEELAPQFWTDVRDGNFEPGTTVGDDEA</sequence>
<protein>
    <submittedName>
        <fullName evidence="5">Cell envelope-related function transcriptional attenuator common domain-containing protein</fullName>
    </submittedName>
</protein>
<reference evidence="5 6" key="1">
    <citation type="submission" date="2016-10" db="EMBL/GenBank/DDBJ databases">
        <authorList>
            <person name="de Groot N.N."/>
        </authorList>
    </citation>
    <scope>NUCLEOTIDE SEQUENCE [LARGE SCALE GENOMIC DNA]</scope>
    <source>
        <strain evidence="5 6">DSM 22126</strain>
    </source>
</reference>
<feature type="compositionally biased region" description="Low complexity" evidence="2">
    <location>
        <begin position="91"/>
        <end position="133"/>
    </location>
</feature>
<dbReference type="EMBL" id="LT629776">
    <property type="protein sequence ID" value="SDS26574.1"/>
    <property type="molecule type" value="Genomic_DNA"/>
</dbReference>
<proteinExistence type="inferred from homology"/>
<dbReference type="Pfam" id="PF03816">
    <property type="entry name" value="LytR_cpsA_psr"/>
    <property type="match status" value="1"/>
</dbReference>
<comment type="similarity">
    <text evidence="1">Belongs to the LytR/CpsA/Psr (LCP) family.</text>
</comment>
<dbReference type="PANTHER" id="PTHR33392">
    <property type="entry name" value="POLYISOPRENYL-TEICHOIC ACID--PEPTIDOGLYCAN TEICHOIC ACID TRANSFERASE TAGU"/>
    <property type="match status" value="1"/>
</dbReference>
<keyword evidence="6" id="KW-1185">Reference proteome</keyword>
<keyword evidence="3" id="KW-0812">Transmembrane</keyword>
<name>A0A1H1QT18_9CELL</name>
<evidence type="ECO:0000259" key="4">
    <source>
        <dbReference type="Pfam" id="PF03816"/>
    </source>
</evidence>
<feature type="region of interest" description="Disordered" evidence="2">
    <location>
        <begin position="1"/>
        <end position="139"/>
    </location>
</feature>
<dbReference type="NCBIfam" id="TIGR00350">
    <property type="entry name" value="lytR_cpsA_psr"/>
    <property type="match status" value="1"/>
</dbReference>
<feature type="transmembrane region" description="Helical" evidence="3">
    <location>
        <begin position="147"/>
        <end position="170"/>
    </location>
</feature>
<dbReference type="PANTHER" id="PTHR33392:SF6">
    <property type="entry name" value="POLYISOPRENYL-TEICHOIC ACID--PEPTIDOGLYCAN TEICHOIC ACID TRANSFERASE TAGU"/>
    <property type="match status" value="1"/>
</dbReference>
<keyword evidence="3" id="KW-1133">Transmembrane helix</keyword>
<evidence type="ECO:0000313" key="6">
    <source>
        <dbReference type="Proteomes" id="UP000185663"/>
    </source>
</evidence>
<dbReference type="InterPro" id="IPR004474">
    <property type="entry name" value="LytR_CpsA_psr"/>
</dbReference>
<dbReference type="Gene3D" id="3.40.630.190">
    <property type="entry name" value="LCP protein"/>
    <property type="match status" value="1"/>
</dbReference>
<dbReference type="InterPro" id="IPR050922">
    <property type="entry name" value="LytR/CpsA/Psr_CW_biosynth"/>
</dbReference>
<evidence type="ECO:0000313" key="5">
    <source>
        <dbReference type="EMBL" id="SDS26574.1"/>
    </source>
</evidence>